<organism evidence="2 3">
    <name type="scientific">Emergomyces pasteurianus Ep9510</name>
    <dbReference type="NCBI Taxonomy" id="1447872"/>
    <lineage>
        <taxon>Eukaryota</taxon>
        <taxon>Fungi</taxon>
        <taxon>Dikarya</taxon>
        <taxon>Ascomycota</taxon>
        <taxon>Pezizomycotina</taxon>
        <taxon>Eurotiomycetes</taxon>
        <taxon>Eurotiomycetidae</taxon>
        <taxon>Onygenales</taxon>
        <taxon>Ajellomycetaceae</taxon>
        <taxon>Emergomyces</taxon>
    </lineage>
</organism>
<name>A0A1J9PAF0_9EURO</name>
<evidence type="ECO:0000313" key="3">
    <source>
        <dbReference type="Proteomes" id="UP000182235"/>
    </source>
</evidence>
<dbReference type="VEuPathDB" id="FungiDB:AJ78_06060"/>
<proteinExistence type="predicted"/>
<evidence type="ECO:0000256" key="1">
    <source>
        <dbReference type="SAM" id="MobiDB-lite"/>
    </source>
</evidence>
<feature type="region of interest" description="Disordered" evidence="1">
    <location>
        <begin position="31"/>
        <end position="98"/>
    </location>
</feature>
<feature type="compositionally biased region" description="Basic and acidic residues" evidence="1">
    <location>
        <begin position="77"/>
        <end position="98"/>
    </location>
</feature>
<dbReference type="Proteomes" id="UP000182235">
    <property type="component" value="Unassembled WGS sequence"/>
</dbReference>
<gene>
    <name evidence="2" type="ORF">AJ78_06060</name>
</gene>
<dbReference type="AlphaFoldDB" id="A0A1J9PAF0"/>
<evidence type="ECO:0000313" key="2">
    <source>
        <dbReference type="EMBL" id="OJD13488.1"/>
    </source>
</evidence>
<sequence>MPESRRHTAYVTYQICRHQSSQIRSLEFESDLKGSGNDHKNLSAGAHVSVTSKSKFDRRTGKPTKTTHVPLRQAITPEKRKEPVKISNESRKVLDAQP</sequence>
<accession>A0A1J9PAF0</accession>
<dbReference type="EMBL" id="LGRN01000295">
    <property type="protein sequence ID" value="OJD13488.1"/>
    <property type="molecule type" value="Genomic_DNA"/>
</dbReference>
<comment type="caution">
    <text evidence="2">The sequence shown here is derived from an EMBL/GenBank/DDBJ whole genome shotgun (WGS) entry which is preliminary data.</text>
</comment>
<reference evidence="2 3" key="1">
    <citation type="submission" date="2015-07" db="EMBL/GenBank/DDBJ databases">
        <title>Emmonsia species relationships and genome sequence.</title>
        <authorList>
            <consortium name="The Broad Institute Genomics Platform"/>
            <person name="Cuomo C.A."/>
            <person name="Munoz J.F."/>
            <person name="Imamovic A."/>
            <person name="Priest M.E."/>
            <person name="Young S."/>
            <person name="Clay O.K."/>
            <person name="McEwen J.G."/>
        </authorList>
    </citation>
    <scope>NUCLEOTIDE SEQUENCE [LARGE SCALE GENOMIC DNA]</scope>
    <source>
        <strain evidence="2 3">UAMH 9510</strain>
    </source>
</reference>
<feature type="compositionally biased region" description="Basic and acidic residues" evidence="1">
    <location>
        <begin position="31"/>
        <end position="41"/>
    </location>
</feature>
<protein>
    <submittedName>
        <fullName evidence="2">Uncharacterized protein</fullName>
    </submittedName>
</protein>
<keyword evidence="3" id="KW-1185">Reference proteome</keyword>